<feature type="compositionally biased region" description="Basic and acidic residues" evidence="5">
    <location>
        <begin position="146"/>
        <end position="157"/>
    </location>
</feature>
<evidence type="ECO:0000256" key="3">
    <source>
        <dbReference type="ARBA" id="ARBA00022833"/>
    </source>
</evidence>
<dbReference type="PANTHER" id="PTHR23101:SF122">
    <property type="entry name" value="RABAPTIN-5-ASSOCIATED EXCHANGE FACTOR FOR RAB5"/>
    <property type="match status" value="1"/>
</dbReference>
<dbReference type="GO" id="GO:0008270">
    <property type="term" value="F:zinc ion binding"/>
    <property type="evidence" value="ECO:0007669"/>
    <property type="project" value="UniProtKB-KW"/>
</dbReference>
<feature type="domain" description="A20-type" evidence="6">
    <location>
        <begin position="62"/>
        <end position="96"/>
    </location>
</feature>
<dbReference type="GO" id="GO:0016192">
    <property type="term" value="P:vesicle-mediated transport"/>
    <property type="evidence" value="ECO:0007669"/>
    <property type="project" value="InterPro"/>
</dbReference>
<evidence type="ECO:0000313" key="9">
    <source>
        <dbReference type="Proteomes" id="UP000593567"/>
    </source>
</evidence>
<evidence type="ECO:0000256" key="4">
    <source>
        <dbReference type="SAM" id="Coils"/>
    </source>
</evidence>
<dbReference type="GO" id="GO:0005085">
    <property type="term" value="F:guanyl-nucleotide exchange factor activity"/>
    <property type="evidence" value="ECO:0007669"/>
    <property type="project" value="InterPro"/>
</dbReference>
<evidence type="ECO:0000259" key="6">
    <source>
        <dbReference type="PROSITE" id="PS51036"/>
    </source>
</evidence>
<dbReference type="InterPro" id="IPR045046">
    <property type="entry name" value="Vps9-like"/>
</dbReference>
<dbReference type="Gene3D" id="1.20.5.4770">
    <property type="match status" value="1"/>
</dbReference>
<feature type="domain" description="VPS9" evidence="7">
    <location>
        <begin position="263"/>
        <end position="415"/>
    </location>
</feature>
<dbReference type="AlphaFoldDB" id="A0A7J7K430"/>
<dbReference type="InterPro" id="IPR002653">
    <property type="entry name" value="Znf_A20"/>
</dbReference>
<organism evidence="8 9">
    <name type="scientific">Bugula neritina</name>
    <name type="common">Brown bryozoan</name>
    <name type="synonym">Sertularia neritina</name>
    <dbReference type="NCBI Taxonomy" id="10212"/>
    <lineage>
        <taxon>Eukaryota</taxon>
        <taxon>Metazoa</taxon>
        <taxon>Spiralia</taxon>
        <taxon>Lophotrochozoa</taxon>
        <taxon>Bryozoa</taxon>
        <taxon>Gymnolaemata</taxon>
        <taxon>Cheilostomatida</taxon>
        <taxon>Flustrina</taxon>
        <taxon>Buguloidea</taxon>
        <taxon>Bugulidae</taxon>
        <taxon>Bugula</taxon>
    </lineage>
</organism>
<dbReference type="Gene3D" id="1.20.1050.80">
    <property type="entry name" value="VPS9 domain"/>
    <property type="match status" value="1"/>
</dbReference>
<sequence length="529" mass="60574">MSLHIVGGLLIKRFGKTGIRSVNLLRFRLAQEFLLCFILTKNTFGKIINKTMSKKPSRFHVDESDLWCKNQCGFYGNTAWKGYCSVCYKSLTNRQQSSSHRVHQHASVEKAVSQRQATPELSYSKFADKRRQQSKTNPVKSLFKSTKKDKSEVDKTSSKGHHHLKSEFGAFLESLSRPIYEDISKRVQNFLSKFKLLPVNSTVETWSDAVQDFYQIITEHINVDPIYQTLEETAVENLQDQLEMYLMNRLYNVVFCPPNSNDEQEDLSLQKRIRSLHWVTIQQLEANVNDQDIGVRIALDKSIADIIELDTKTLPKDKLACIVESSRKIFDAFRLSNEKSEVDGGPQSVASADDFLPLFIFIILKANPPRLKSNINYITRFASPSRLNSGEGGYFFTNMCCVVDFIEKLNAESLNLSEEEFDSYMSGRTTAEGVNTVYVCDGLRLIHENNGMIRRLKERQEKYANSVLNLEHKLSEFREQFDEQINQLVLRAPLTLKPKRGKADIDLDHDIPHSLPSPILPQQISNSQI</sequence>
<evidence type="ECO:0000256" key="1">
    <source>
        <dbReference type="ARBA" id="ARBA00022723"/>
    </source>
</evidence>
<feature type="region of interest" description="Disordered" evidence="5">
    <location>
        <begin position="123"/>
        <end position="160"/>
    </location>
</feature>
<dbReference type="GO" id="GO:0030139">
    <property type="term" value="C:endocytic vesicle"/>
    <property type="evidence" value="ECO:0007669"/>
    <property type="project" value="TreeGrafter"/>
</dbReference>
<dbReference type="PROSITE" id="PS51205">
    <property type="entry name" value="VPS9"/>
    <property type="match status" value="1"/>
</dbReference>
<dbReference type="SMART" id="SM00167">
    <property type="entry name" value="VPS9"/>
    <property type="match status" value="1"/>
</dbReference>
<dbReference type="PANTHER" id="PTHR23101">
    <property type="entry name" value="RAB GDP/GTP EXCHANGE FACTOR"/>
    <property type="match status" value="1"/>
</dbReference>
<reference evidence="8" key="1">
    <citation type="submission" date="2020-06" db="EMBL/GenBank/DDBJ databases">
        <title>Draft genome of Bugula neritina, a colonial animal packing powerful symbionts and potential medicines.</title>
        <authorList>
            <person name="Rayko M."/>
        </authorList>
    </citation>
    <scope>NUCLEOTIDE SEQUENCE [LARGE SCALE GENOMIC DNA]</scope>
    <source>
        <strain evidence="8">Kwan_BN1</strain>
    </source>
</reference>
<protein>
    <submittedName>
        <fullName evidence="8">RABGEF1</fullName>
    </submittedName>
</protein>
<evidence type="ECO:0000256" key="5">
    <source>
        <dbReference type="SAM" id="MobiDB-lite"/>
    </source>
</evidence>
<dbReference type="Pfam" id="PF02204">
    <property type="entry name" value="VPS9"/>
    <property type="match status" value="1"/>
</dbReference>
<feature type="coiled-coil region" evidence="4">
    <location>
        <begin position="453"/>
        <end position="487"/>
    </location>
</feature>
<keyword evidence="3" id="KW-0862">Zinc</keyword>
<dbReference type="SMART" id="SM00259">
    <property type="entry name" value="ZnF_A20"/>
    <property type="match status" value="1"/>
</dbReference>
<dbReference type="OrthoDB" id="300289at2759"/>
<dbReference type="EMBL" id="VXIV02001465">
    <property type="protein sequence ID" value="KAF6032935.1"/>
    <property type="molecule type" value="Genomic_DNA"/>
</dbReference>
<gene>
    <name evidence="8" type="ORF">EB796_008731</name>
</gene>
<accession>A0A7J7K430</accession>
<evidence type="ECO:0000256" key="2">
    <source>
        <dbReference type="ARBA" id="ARBA00022771"/>
    </source>
</evidence>
<evidence type="ECO:0000313" key="8">
    <source>
        <dbReference type="EMBL" id="KAF6032935.1"/>
    </source>
</evidence>
<dbReference type="GO" id="GO:0031267">
    <property type="term" value="F:small GTPase binding"/>
    <property type="evidence" value="ECO:0007669"/>
    <property type="project" value="TreeGrafter"/>
</dbReference>
<dbReference type="PROSITE" id="PS51036">
    <property type="entry name" value="ZF_A20"/>
    <property type="match status" value="1"/>
</dbReference>
<name>A0A7J7K430_BUGNE</name>
<dbReference type="InterPro" id="IPR037191">
    <property type="entry name" value="VPS9_dom_sf"/>
</dbReference>
<dbReference type="GO" id="GO:0005829">
    <property type="term" value="C:cytosol"/>
    <property type="evidence" value="ECO:0007669"/>
    <property type="project" value="TreeGrafter"/>
</dbReference>
<keyword evidence="1" id="KW-0479">Metal-binding</keyword>
<dbReference type="InterPro" id="IPR041545">
    <property type="entry name" value="DUF5601"/>
</dbReference>
<dbReference type="Proteomes" id="UP000593567">
    <property type="component" value="Unassembled WGS sequence"/>
</dbReference>
<proteinExistence type="predicted"/>
<keyword evidence="4" id="KW-0175">Coiled coil</keyword>
<keyword evidence="2" id="KW-0863">Zinc-finger</keyword>
<dbReference type="SUPFAM" id="SSF57716">
    <property type="entry name" value="Glucocorticoid receptor-like (DNA-binding domain)"/>
    <property type="match status" value="1"/>
</dbReference>
<dbReference type="GO" id="GO:0003677">
    <property type="term" value="F:DNA binding"/>
    <property type="evidence" value="ECO:0007669"/>
    <property type="project" value="InterPro"/>
</dbReference>
<dbReference type="SUPFAM" id="SSF109993">
    <property type="entry name" value="VPS9 domain"/>
    <property type="match status" value="1"/>
</dbReference>
<keyword evidence="9" id="KW-1185">Reference proteome</keyword>
<dbReference type="Pfam" id="PF01754">
    <property type="entry name" value="zf-A20"/>
    <property type="match status" value="1"/>
</dbReference>
<dbReference type="InterPro" id="IPR003123">
    <property type="entry name" value="VPS9"/>
</dbReference>
<evidence type="ECO:0000259" key="7">
    <source>
        <dbReference type="PROSITE" id="PS51205"/>
    </source>
</evidence>
<dbReference type="Gene3D" id="1.10.246.120">
    <property type="match status" value="1"/>
</dbReference>
<dbReference type="Pfam" id="PF18151">
    <property type="entry name" value="DUF5601"/>
    <property type="match status" value="1"/>
</dbReference>
<comment type="caution">
    <text evidence="8">The sequence shown here is derived from an EMBL/GenBank/DDBJ whole genome shotgun (WGS) entry which is preliminary data.</text>
</comment>